<feature type="domain" description="RNA polymerase sigma-70 region 2" evidence="6">
    <location>
        <begin position="9"/>
        <end position="74"/>
    </location>
</feature>
<organism evidence="8 9">
    <name type="scientific">Paractinoplanes durhamensis</name>
    <dbReference type="NCBI Taxonomy" id="113563"/>
    <lineage>
        <taxon>Bacteria</taxon>
        <taxon>Bacillati</taxon>
        <taxon>Actinomycetota</taxon>
        <taxon>Actinomycetes</taxon>
        <taxon>Micromonosporales</taxon>
        <taxon>Micromonosporaceae</taxon>
        <taxon>Paractinoplanes</taxon>
    </lineage>
</organism>
<dbReference type="InterPro" id="IPR032710">
    <property type="entry name" value="NTF2-like_dom_sf"/>
</dbReference>
<dbReference type="Gene3D" id="1.10.1740.10">
    <property type="match status" value="1"/>
</dbReference>
<evidence type="ECO:0000256" key="2">
    <source>
        <dbReference type="ARBA" id="ARBA00011344"/>
    </source>
</evidence>
<keyword evidence="5" id="KW-0804">Transcription</keyword>
<dbReference type="Pfam" id="PF08281">
    <property type="entry name" value="Sigma70_r4_2"/>
    <property type="match status" value="1"/>
</dbReference>
<name>A0ABQ3Z9N9_9ACTN</name>
<dbReference type="EMBL" id="BOML01000064">
    <property type="protein sequence ID" value="GIE06542.1"/>
    <property type="molecule type" value="Genomic_DNA"/>
</dbReference>
<evidence type="ECO:0000256" key="3">
    <source>
        <dbReference type="ARBA" id="ARBA00023015"/>
    </source>
</evidence>
<sequence>MDDHAFADLVAPHRRELLLHCYRMLGSRTDAEDALQETLLAAWRGLDGFEGRSSLRTWLYTIATRRCLNARRSAPKAPVPPFEPPAPSRRGEVTWLQPYPDDLLDGVPDAAPGPEARYEMREAISLAFVAGLQRMPPRQAATLILRDVLGYTTDETAELLDVTPTVVKGLLQRARSAKSDAATPVGDDGLTDRFARAFAGRDLPALLALLTDDAWLAMPPAPHEYHGHDAIAGFLTASPTWQYALRLEPARANRQPAFACFLDDAPAGLLVLTPRGDRVAALTRFLYEGVA</sequence>
<dbReference type="SUPFAM" id="SSF88659">
    <property type="entry name" value="Sigma3 and sigma4 domains of RNA polymerase sigma factors"/>
    <property type="match status" value="1"/>
</dbReference>
<evidence type="ECO:0000256" key="5">
    <source>
        <dbReference type="ARBA" id="ARBA00023163"/>
    </source>
</evidence>
<dbReference type="InterPro" id="IPR013325">
    <property type="entry name" value="RNA_pol_sigma_r2"/>
</dbReference>
<feature type="domain" description="RNA polymerase sigma factor 70 region 4 type 2" evidence="7">
    <location>
        <begin position="130"/>
        <end position="176"/>
    </location>
</feature>
<evidence type="ECO:0000313" key="8">
    <source>
        <dbReference type="EMBL" id="GIE06542.1"/>
    </source>
</evidence>
<keyword evidence="9" id="KW-1185">Reference proteome</keyword>
<dbReference type="NCBIfam" id="TIGR02937">
    <property type="entry name" value="sigma70-ECF"/>
    <property type="match status" value="1"/>
</dbReference>
<accession>A0ABQ3Z9N9</accession>
<evidence type="ECO:0000256" key="4">
    <source>
        <dbReference type="ARBA" id="ARBA00023082"/>
    </source>
</evidence>
<dbReference type="SUPFAM" id="SSF54427">
    <property type="entry name" value="NTF2-like"/>
    <property type="match status" value="1"/>
</dbReference>
<keyword evidence="3" id="KW-0805">Transcription regulation</keyword>
<comment type="similarity">
    <text evidence="1">Belongs to the sigma-70 factor family. ECF subfamily.</text>
</comment>
<dbReference type="InterPro" id="IPR039425">
    <property type="entry name" value="RNA_pol_sigma-70-like"/>
</dbReference>
<dbReference type="SUPFAM" id="SSF88946">
    <property type="entry name" value="Sigma2 domain of RNA polymerase sigma factors"/>
    <property type="match status" value="1"/>
</dbReference>
<dbReference type="NCBIfam" id="NF006089">
    <property type="entry name" value="PRK08241.1"/>
    <property type="match status" value="1"/>
</dbReference>
<protein>
    <submittedName>
        <fullName evidence="8">RNA polymerase sigma factor</fullName>
    </submittedName>
</protein>
<dbReference type="InterPro" id="IPR007627">
    <property type="entry name" value="RNA_pol_sigma70_r2"/>
</dbReference>
<dbReference type="InterPro" id="IPR013249">
    <property type="entry name" value="RNA_pol_sigma70_r4_t2"/>
</dbReference>
<dbReference type="NCBIfam" id="TIGR02960">
    <property type="entry name" value="SigX5"/>
    <property type="match status" value="1"/>
</dbReference>
<dbReference type="InterPro" id="IPR036388">
    <property type="entry name" value="WH-like_DNA-bd_sf"/>
</dbReference>
<dbReference type="PANTHER" id="PTHR43133:SF65">
    <property type="entry name" value="ECF RNA POLYMERASE SIGMA FACTOR SIGG"/>
    <property type="match status" value="1"/>
</dbReference>
<comment type="subunit">
    <text evidence="2">Interacts transiently with the RNA polymerase catalytic core formed by RpoA, RpoB, RpoC and RpoZ (2 alpha, 1 beta, 1 beta' and 1 omega subunit) to form the RNA polymerase holoenzyme that can initiate transcription.</text>
</comment>
<dbReference type="Pfam" id="PF04542">
    <property type="entry name" value="Sigma70_r2"/>
    <property type="match status" value="1"/>
</dbReference>
<dbReference type="RefSeq" id="WP_203734395.1">
    <property type="nucleotide sequence ID" value="NZ_BAAATX010000020.1"/>
</dbReference>
<reference evidence="8 9" key="1">
    <citation type="submission" date="2021-01" db="EMBL/GenBank/DDBJ databases">
        <title>Whole genome shotgun sequence of Actinoplanes durhamensis NBRC 14914.</title>
        <authorList>
            <person name="Komaki H."/>
            <person name="Tamura T."/>
        </authorList>
    </citation>
    <scope>NUCLEOTIDE SEQUENCE [LARGE SCALE GENOMIC DNA]</scope>
    <source>
        <strain evidence="8 9">NBRC 14914</strain>
    </source>
</reference>
<dbReference type="InterPro" id="IPR013324">
    <property type="entry name" value="RNA_pol_sigma_r3/r4-like"/>
</dbReference>
<proteinExistence type="inferred from homology"/>
<dbReference type="InterPro" id="IPR014305">
    <property type="entry name" value="RNA_pol_sigma-G_actinobac"/>
</dbReference>
<gene>
    <name evidence="8" type="primary">rpoE_18</name>
    <name evidence="8" type="ORF">Adu01nite_78920</name>
</gene>
<evidence type="ECO:0000313" key="9">
    <source>
        <dbReference type="Proteomes" id="UP000637628"/>
    </source>
</evidence>
<evidence type="ECO:0000259" key="6">
    <source>
        <dbReference type="Pfam" id="PF04542"/>
    </source>
</evidence>
<keyword evidence="4" id="KW-0731">Sigma factor</keyword>
<dbReference type="Gene3D" id="1.10.10.10">
    <property type="entry name" value="Winged helix-like DNA-binding domain superfamily/Winged helix DNA-binding domain"/>
    <property type="match status" value="1"/>
</dbReference>
<dbReference type="Proteomes" id="UP000637628">
    <property type="component" value="Unassembled WGS sequence"/>
</dbReference>
<comment type="caution">
    <text evidence="8">The sequence shown here is derived from an EMBL/GenBank/DDBJ whole genome shotgun (WGS) entry which is preliminary data.</text>
</comment>
<dbReference type="InterPro" id="IPR014284">
    <property type="entry name" value="RNA_pol_sigma-70_dom"/>
</dbReference>
<evidence type="ECO:0000256" key="1">
    <source>
        <dbReference type="ARBA" id="ARBA00010641"/>
    </source>
</evidence>
<dbReference type="Gene3D" id="3.10.450.50">
    <property type="match status" value="1"/>
</dbReference>
<evidence type="ECO:0000259" key="7">
    <source>
        <dbReference type="Pfam" id="PF08281"/>
    </source>
</evidence>
<dbReference type="PANTHER" id="PTHR43133">
    <property type="entry name" value="RNA POLYMERASE ECF-TYPE SIGMA FACTO"/>
    <property type="match status" value="1"/>
</dbReference>